<name>A0AAD4SLJ5_9MAGN</name>
<proteinExistence type="predicted"/>
<dbReference type="EMBL" id="JAJJMB010010087">
    <property type="protein sequence ID" value="KAI3910878.1"/>
    <property type="molecule type" value="Genomic_DNA"/>
</dbReference>
<dbReference type="GO" id="GO:0009535">
    <property type="term" value="C:chloroplast thylakoid membrane"/>
    <property type="evidence" value="ECO:0007669"/>
    <property type="project" value="TreeGrafter"/>
</dbReference>
<evidence type="ECO:0000313" key="2">
    <source>
        <dbReference type="Proteomes" id="UP001202328"/>
    </source>
</evidence>
<dbReference type="Proteomes" id="UP001202328">
    <property type="component" value="Unassembled WGS sequence"/>
</dbReference>
<protein>
    <submittedName>
        <fullName evidence="1">Uncharacterized protein</fullName>
    </submittedName>
</protein>
<gene>
    <name evidence="1" type="ORF">MKW98_022565</name>
</gene>
<dbReference type="PANTHER" id="PTHR31755">
    <property type="entry name" value="FOLATE RECEPTOR-LIKE"/>
    <property type="match status" value="1"/>
</dbReference>
<comment type="caution">
    <text evidence="1">The sequence shown here is derived from an EMBL/GenBank/DDBJ whole genome shotgun (WGS) entry which is preliminary data.</text>
</comment>
<reference evidence="1" key="1">
    <citation type="submission" date="2022-04" db="EMBL/GenBank/DDBJ databases">
        <title>A functionally conserved STORR gene fusion in Papaver species that diverged 16.8 million years ago.</title>
        <authorList>
            <person name="Catania T."/>
        </authorList>
    </citation>
    <scope>NUCLEOTIDE SEQUENCE</scope>
    <source>
        <strain evidence="1">S-188037</strain>
    </source>
</reference>
<evidence type="ECO:0000313" key="1">
    <source>
        <dbReference type="EMBL" id="KAI3910878.1"/>
    </source>
</evidence>
<sequence>MKTVSGFLRTSYSLGLSKSNQFFLIQPSIFPHTKRGVNTRFYLARNGTIIRAHFFQRCQIKAGAIDNPGLKHNLLRLGRRKLKEIDEDMQRHNNLLEVVRAGPSYVKEVTVLESYDEDPTKQAG</sequence>
<dbReference type="InterPro" id="IPR040320">
    <property type="entry name" value="At4g37920-like"/>
</dbReference>
<accession>A0AAD4SLJ5</accession>
<dbReference type="PANTHER" id="PTHR31755:SF3">
    <property type="entry name" value="EXOCYST COMPLEX COMPONENT SEC6"/>
    <property type="match status" value="1"/>
</dbReference>
<organism evidence="1 2">
    <name type="scientific">Papaver atlanticum</name>
    <dbReference type="NCBI Taxonomy" id="357466"/>
    <lineage>
        <taxon>Eukaryota</taxon>
        <taxon>Viridiplantae</taxon>
        <taxon>Streptophyta</taxon>
        <taxon>Embryophyta</taxon>
        <taxon>Tracheophyta</taxon>
        <taxon>Spermatophyta</taxon>
        <taxon>Magnoliopsida</taxon>
        <taxon>Ranunculales</taxon>
        <taxon>Papaveraceae</taxon>
        <taxon>Papaveroideae</taxon>
        <taxon>Papaver</taxon>
    </lineage>
</organism>
<dbReference type="AlphaFoldDB" id="A0AAD4SLJ5"/>
<dbReference type="GO" id="GO:0009941">
    <property type="term" value="C:chloroplast envelope"/>
    <property type="evidence" value="ECO:0007669"/>
    <property type="project" value="TreeGrafter"/>
</dbReference>
<keyword evidence="2" id="KW-1185">Reference proteome</keyword>